<comment type="caution">
    <text evidence="7">The sequence shown here is derived from an EMBL/GenBank/DDBJ whole genome shotgun (WGS) entry which is preliminary data.</text>
</comment>
<comment type="similarity">
    <text evidence="1">Belongs to the disease resistance NB-LRR family.</text>
</comment>
<dbReference type="PANTHER" id="PTHR33377:SF90">
    <property type="entry name" value="RX N-TERMINAL DOMAIN-CONTAINING PROTEIN"/>
    <property type="match status" value="1"/>
</dbReference>
<dbReference type="AlphaFoldDB" id="A0AAV5DK72"/>
<evidence type="ECO:0000313" key="8">
    <source>
        <dbReference type="Proteomes" id="UP001054889"/>
    </source>
</evidence>
<keyword evidence="4" id="KW-0547">Nucleotide-binding</keyword>
<evidence type="ECO:0000256" key="1">
    <source>
        <dbReference type="ARBA" id="ARBA00008894"/>
    </source>
</evidence>
<dbReference type="EMBL" id="BQKI01000017">
    <property type="protein sequence ID" value="GJN10512.1"/>
    <property type="molecule type" value="Genomic_DNA"/>
</dbReference>
<dbReference type="GO" id="GO:0000166">
    <property type="term" value="F:nucleotide binding"/>
    <property type="evidence" value="ECO:0007669"/>
    <property type="project" value="UniProtKB-KW"/>
</dbReference>
<organism evidence="7 8">
    <name type="scientific">Eleusine coracana subsp. coracana</name>
    <dbReference type="NCBI Taxonomy" id="191504"/>
    <lineage>
        <taxon>Eukaryota</taxon>
        <taxon>Viridiplantae</taxon>
        <taxon>Streptophyta</taxon>
        <taxon>Embryophyta</taxon>
        <taxon>Tracheophyta</taxon>
        <taxon>Spermatophyta</taxon>
        <taxon>Magnoliopsida</taxon>
        <taxon>Liliopsida</taxon>
        <taxon>Poales</taxon>
        <taxon>Poaceae</taxon>
        <taxon>PACMAD clade</taxon>
        <taxon>Chloridoideae</taxon>
        <taxon>Cynodonteae</taxon>
        <taxon>Eleusininae</taxon>
        <taxon>Eleusine</taxon>
    </lineage>
</organism>
<keyword evidence="2" id="KW-0433">Leucine-rich repeat</keyword>
<keyword evidence="5" id="KW-0611">Plant defense</keyword>
<reference evidence="7" key="1">
    <citation type="journal article" date="2018" name="DNA Res.">
        <title>Multiple hybrid de novo genome assembly of finger millet, an orphan allotetraploid crop.</title>
        <authorList>
            <person name="Hatakeyama M."/>
            <person name="Aluri S."/>
            <person name="Balachadran M.T."/>
            <person name="Sivarajan S.R."/>
            <person name="Patrignani A."/>
            <person name="Gruter S."/>
            <person name="Poveda L."/>
            <person name="Shimizu-Inatsugi R."/>
            <person name="Baeten J."/>
            <person name="Francoijs K.J."/>
            <person name="Nataraja K.N."/>
            <person name="Reddy Y.A.N."/>
            <person name="Phadnis S."/>
            <person name="Ravikumar R.L."/>
            <person name="Schlapbach R."/>
            <person name="Sreeman S.M."/>
            <person name="Shimizu K.K."/>
        </authorList>
    </citation>
    <scope>NUCLEOTIDE SEQUENCE</scope>
</reference>
<gene>
    <name evidence="7" type="primary">ga28611</name>
    <name evidence="7" type="ORF">PR202_ga28611</name>
</gene>
<evidence type="ECO:0000256" key="3">
    <source>
        <dbReference type="ARBA" id="ARBA00022737"/>
    </source>
</evidence>
<dbReference type="PANTHER" id="PTHR33377">
    <property type="entry name" value="OS10G0134700 PROTEIN-RELATED"/>
    <property type="match status" value="1"/>
</dbReference>
<keyword evidence="8" id="KW-1185">Reference proteome</keyword>
<sequence>MSGGLKRKARELGEQSLSAAVGEVAARTVSAAVGRYDAQATVDDQLEHLARLLITVHSAVEAAERVHIRGWWLRRWLWRLRDAAADGDEVLRSFRQRPVTEEANSHTHTQQAVSTLWNAARRVLRSAKTMLMLAVAGDEDVERLTSTVARLRSESPRASATSSS</sequence>
<evidence type="ECO:0000259" key="6">
    <source>
        <dbReference type="Pfam" id="PF18052"/>
    </source>
</evidence>
<evidence type="ECO:0000256" key="4">
    <source>
        <dbReference type="ARBA" id="ARBA00022741"/>
    </source>
</evidence>
<evidence type="ECO:0000256" key="2">
    <source>
        <dbReference type="ARBA" id="ARBA00022614"/>
    </source>
</evidence>
<name>A0AAV5DK72_ELECO</name>
<dbReference type="Pfam" id="PF18052">
    <property type="entry name" value="Rx_N"/>
    <property type="match status" value="1"/>
</dbReference>
<dbReference type="InterPro" id="IPR041118">
    <property type="entry name" value="Rx_N"/>
</dbReference>
<accession>A0AAV5DK72</accession>
<reference evidence="7" key="2">
    <citation type="submission" date="2021-12" db="EMBL/GenBank/DDBJ databases">
        <title>Resequencing data analysis of finger millet.</title>
        <authorList>
            <person name="Hatakeyama M."/>
            <person name="Aluri S."/>
            <person name="Balachadran M.T."/>
            <person name="Sivarajan S.R."/>
            <person name="Poveda L."/>
            <person name="Shimizu-Inatsugi R."/>
            <person name="Schlapbach R."/>
            <person name="Sreeman S.M."/>
            <person name="Shimizu K.K."/>
        </authorList>
    </citation>
    <scope>NUCLEOTIDE SEQUENCE</scope>
</reference>
<dbReference type="GO" id="GO:0006952">
    <property type="term" value="P:defense response"/>
    <property type="evidence" value="ECO:0007669"/>
    <property type="project" value="UniProtKB-KW"/>
</dbReference>
<evidence type="ECO:0000313" key="7">
    <source>
        <dbReference type="EMBL" id="GJN10512.1"/>
    </source>
</evidence>
<evidence type="ECO:0000256" key="5">
    <source>
        <dbReference type="ARBA" id="ARBA00022821"/>
    </source>
</evidence>
<proteinExistence type="inferred from homology"/>
<feature type="domain" description="Disease resistance N-terminal" evidence="6">
    <location>
        <begin position="20"/>
        <end position="101"/>
    </location>
</feature>
<keyword evidence="3" id="KW-0677">Repeat</keyword>
<dbReference type="Proteomes" id="UP001054889">
    <property type="component" value="Unassembled WGS sequence"/>
</dbReference>
<protein>
    <recommendedName>
        <fullName evidence="6">Disease resistance N-terminal domain-containing protein</fullName>
    </recommendedName>
</protein>
<dbReference type="Gene3D" id="1.20.5.4130">
    <property type="match status" value="1"/>
</dbReference>